<sequence>MLPKKYRLKINRTDSRKWGDKKQIYTPLLKTVFHFRKGAASGPTIGFIIPGKIKGSVKRNRVRRVLTEAVRERIEKFPNQIEAIIIANKEASEAKNEEVSNWVDKTLSKINTPAA</sequence>
<dbReference type="GO" id="GO:0004526">
    <property type="term" value="F:ribonuclease P activity"/>
    <property type="evidence" value="ECO:0007669"/>
    <property type="project" value="UniProtKB-UniRule"/>
</dbReference>
<evidence type="ECO:0000256" key="7">
    <source>
        <dbReference type="NCBIfam" id="TIGR00188"/>
    </source>
</evidence>
<reference evidence="8 9" key="1">
    <citation type="journal article" date="2016" name="Nat. Commun.">
        <title>Thousands of microbial genomes shed light on interconnected biogeochemical processes in an aquifer system.</title>
        <authorList>
            <person name="Anantharaman K."/>
            <person name="Brown C.T."/>
            <person name="Hug L.A."/>
            <person name="Sharon I."/>
            <person name="Castelle C.J."/>
            <person name="Probst A.J."/>
            <person name="Thomas B.C."/>
            <person name="Singh A."/>
            <person name="Wilkins M.J."/>
            <person name="Karaoz U."/>
            <person name="Brodie E.L."/>
            <person name="Williams K.H."/>
            <person name="Hubbard S.S."/>
            <person name="Banfield J.F."/>
        </authorList>
    </citation>
    <scope>NUCLEOTIDE SEQUENCE [LARGE SCALE GENOMIC DNA]</scope>
</reference>
<dbReference type="GO" id="GO:0000049">
    <property type="term" value="F:tRNA binding"/>
    <property type="evidence" value="ECO:0007669"/>
    <property type="project" value="UniProtKB-UniRule"/>
</dbReference>
<evidence type="ECO:0000313" key="9">
    <source>
        <dbReference type="Proteomes" id="UP000176389"/>
    </source>
</evidence>
<dbReference type="Gene3D" id="3.30.230.10">
    <property type="match status" value="1"/>
</dbReference>
<keyword evidence="5 6" id="KW-0694">RNA-binding</keyword>
<evidence type="ECO:0000313" key="8">
    <source>
        <dbReference type="EMBL" id="OGY25550.1"/>
    </source>
</evidence>
<accession>A0A1G1WDJ6</accession>
<evidence type="ECO:0000256" key="4">
    <source>
        <dbReference type="ARBA" id="ARBA00022801"/>
    </source>
</evidence>
<dbReference type="InterPro" id="IPR000100">
    <property type="entry name" value="RNase_P"/>
</dbReference>
<evidence type="ECO:0000256" key="3">
    <source>
        <dbReference type="ARBA" id="ARBA00022759"/>
    </source>
</evidence>
<dbReference type="GO" id="GO:0030677">
    <property type="term" value="C:ribonuclease P complex"/>
    <property type="evidence" value="ECO:0007669"/>
    <property type="project" value="TreeGrafter"/>
</dbReference>
<dbReference type="InterPro" id="IPR020568">
    <property type="entry name" value="Ribosomal_Su5_D2-typ_SF"/>
</dbReference>
<dbReference type="GO" id="GO:0042781">
    <property type="term" value="F:3'-tRNA processing endoribonuclease activity"/>
    <property type="evidence" value="ECO:0007669"/>
    <property type="project" value="TreeGrafter"/>
</dbReference>
<evidence type="ECO:0000256" key="5">
    <source>
        <dbReference type="ARBA" id="ARBA00022884"/>
    </source>
</evidence>
<dbReference type="Proteomes" id="UP000176389">
    <property type="component" value="Unassembled WGS sequence"/>
</dbReference>
<comment type="catalytic activity">
    <reaction evidence="6">
        <text>Endonucleolytic cleavage of RNA, removing 5'-extranucleotides from tRNA precursor.</text>
        <dbReference type="EC" id="3.1.26.5"/>
    </reaction>
</comment>
<name>A0A1G1WDJ6_9BACT</name>
<keyword evidence="4 6" id="KW-0378">Hydrolase</keyword>
<evidence type="ECO:0000256" key="2">
    <source>
        <dbReference type="ARBA" id="ARBA00022722"/>
    </source>
</evidence>
<dbReference type="PANTHER" id="PTHR33992">
    <property type="entry name" value="RIBONUCLEASE P PROTEIN COMPONENT"/>
    <property type="match status" value="1"/>
</dbReference>
<dbReference type="SUPFAM" id="SSF54211">
    <property type="entry name" value="Ribosomal protein S5 domain 2-like"/>
    <property type="match status" value="1"/>
</dbReference>
<keyword evidence="1 6" id="KW-0819">tRNA processing</keyword>
<dbReference type="EMBL" id="MHCS01000045">
    <property type="protein sequence ID" value="OGY25550.1"/>
    <property type="molecule type" value="Genomic_DNA"/>
</dbReference>
<dbReference type="Pfam" id="PF00825">
    <property type="entry name" value="Ribonuclease_P"/>
    <property type="match status" value="1"/>
</dbReference>
<evidence type="ECO:0000256" key="6">
    <source>
        <dbReference type="HAMAP-Rule" id="MF_00227"/>
    </source>
</evidence>
<dbReference type="InterPro" id="IPR014721">
    <property type="entry name" value="Ribsml_uS5_D2-typ_fold_subgr"/>
</dbReference>
<dbReference type="PANTHER" id="PTHR33992:SF1">
    <property type="entry name" value="RIBONUCLEASE P PROTEIN COMPONENT"/>
    <property type="match status" value="1"/>
</dbReference>
<comment type="function">
    <text evidence="6">RNaseP catalyzes the removal of the 5'-leader sequence from pre-tRNA to produce the mature 5'-terminus. It can also cleave other RNA substrates such as 4.5S RNA. The protein component plays an auxiliary but essential role in vivo by binding to the 5'-leader sequence and broadening the substrate specificity of the ribozyme.</text>
</comment>
<comment type="similarity">
    <text evidence="6">Belongs to the RnpA family.</text>
</comment>
<dbReference type="EC" id="3.1.26.5" evidence="6 7"/>
<proteinExistence type="inferred from homology"/>
<gene>
    <name evidence="6" type="primary">rnpA</name>
    <name evidence="8" type="ORF">A2Z11_03945</name>
</gene>
<dbReference type="NCBIfam" id="TIGR00188">
    <property type="entry name" value="rnpA"/>
    <property type="match status" value="1"/>
</dbReference>
<organism evidence="8 9">
    <name type="scientific">Candidatus Woykebacteria bacterium RBG_16_43_9</name>
    <dbReference type="NCBI Taxonomy" id="1802596"/>
    <lineage>
        <taxon>Bacteria</taxon>
        <taxon>Candidatus Woykeibacteriota</taxon>
    </lineage>
</organism>
<protein>
    <recommendedName>
        <fullName evidence="6 7">Ribonuclease P protein component</fullName>
        <shortName evidence="6">RNase P protein</shortName>
        <shortName evidence="6">RNaseP protein</shortName>
        <ecNumber evidence="6 7">3.1.26.5</ecNumber>
    </recommendedName>
    <alternativeName>
        <fullName evidence="6">Protein C5</fullName>
    </alternativeName>
</protein>
<dbReference type="STRING" id="1802596.A2Z11_03945"/>
<keyword evidence="2 6" id="KW-0540">Nuclease</keyword>
<dbReference type="GO" id="GO:0001682">
    <property type="term" value="P:tRNA 5'-leader removal"/>
    <property type="evidence" value="ECO:0007669"/>
    <property type="project" value="UniProtKB-UniRule"/>
</dbReference>
<dbReference type="HAMAP" id="MF_00227">
    <property type="entry name" value="RNase_P"/>
    <property type="match status" value="1"/>
</dbReference>
<comment type="subunit">
    <text evidence="6">Consists of a catalytic RNA component (M1 or rnpB) and a protein subunit.</text>
</comment>
<keyword evidence="3 6" id="KW-0255">Endonuclease</keyword>
<evidence type="ECO:0000256" key="1">
    <source>
        <dbReference type="ARBA" id="ARBA00022694"/>
    </source>
</evidence>
<comment type="caution">
    <text evidence="8">The sequence shown here is derived from an EMBL/GenBank/DDBJ whole genome shotgun (WGS) entry which is preliminary data.</text>
</comment>
<dbReference type="AlphaFoldDB" id="A0A1G1WDJ6"/>